<dbReference type="Proteomes" id="UP000075502">
    <property type="component" value="Unassembled WGS sequence"/>
</dbReference>
<accession>A0A150TR51</accession>
<name>A0A150TR51_SORCE</name>
<comment type="caution">
    <text evidence="2">The sequence shown here is derived from an EMBL/GenBank/DDBJ whole genome shotgun (WGS) entry which is preliminary data.</text>
</comment>
<proteinExistence type="predicted"/>
<gene>
    <name evidence="2" type="ORF">BE21_31090</name>
</gene>
<dbReference type="AlphaFoldDB" id="A0A150TR51"/>
<evidence type="ECO:0000313" key="3">
    <source>
        <dbReference type="Proteomes" id="UP000075502"/>
    </source>
</evidence>
<reference evidence="2 3" key="1">
    <citation type="submission" date="2014-02" db="EMBL/GenBank/DDBJ databases">
        <title>The small core and large imbalanced accessory genome model reveals a collaborative survival strategy of Sorangium cellulosum strains in nature.</title>
        <authorList>
            <person name="Han K."/>
            <person name="Peng R."/>
            <person name="Blom J."/>
            <person name="Li Y.-Z."/>
        </authorList>
    </citation>
    <scope>NUCLEOTIDE SEQUENCE [LARGE SCALE GENOMIC DNA]</scope>
    <source>
        <strain evidence="2 3">So0007-03</strain>
    </source>
</reference>
<sequence>MSAALVSLLALRPAPFAPGAAPLPDYTIATTLGDGAQQGDRDPSAPRRVGRGARITIALSPGGRVPSPVAVRAFLVQGGKARPWPVDIELDGSGGARVSGTREALFRDAAAGPCEVVFVIGQPGSPAVDVDDVEAPPDQAAVQLAGGRLLRQRLFLD</sequence>
<evidence type="ECO:0008006" key="4">
    <source>
        <dbReference type="Google" id="ProtNLM"/>
    </source>
</evidence>
<feature type="signal peptide" evidence="1">
    <location>
        <begin position="1"/>
        <end position="20"/>
    </location>
</feature>
<organism evidence="2 3">
    <name type="scientific">Sorangium cellulosum</name>
    <name type="common">Polyangium cellulosum</name>
    <dbReference type="NCBI Taxonomy" id="56"/>
    <lineage>
        <taxon>Bacteria</taxon>
        <taxon>Pseudomonadati</taxon>
        <taxon>Myxococcota</taxon>
        <taxon>Polyangia</taxon>
        <taxon>Polyangiales</taxon>
        <taxon>Polyangiaceae</taxon>
        <taxon>Sorangium</taxon>
    </lineage>
</organism>
<keyword evidence="1" id="KW-0732">Signal</keyword>
<feature type="chain" id="PRO_5007570045" description="Secreted protein" evidence="1">
    <location>
        <begin position="21"/>
        <end position="157"/>
    </location>
</feature>
<evidence type="ECO:0000256" key="1">
    <source>
        <dbReference type="SAM" id="SignalP"/>
    </source>
</evidence>
<dbReference type="EMBL" id="JEME01001450">
    <property type="protein sequence ID" value="KYG07096.1"/>
    <property type="molecule type" value="Genomic_DNA"/>
</dbReference>
<evidence type="ECO:0000313" key="2">
    <source>
        <dbReference type="EMBL" id="KYG07096.1"/>
    </source>
</evidence>
<protein>
    <recommendedName>
        <fullName evidence="4">Secreted protein</fullName>
    </recommendedName>
</protein>